<feature type="transmembrane region" description="Helical" evidence="1">
    <location>
        <begin position="46"/>
        <end position="66"/>
    </location>
</feature>
<protein>
    <submittedName>
        <fullName evidence="2">Uncharacterized protein</fullName>
    </submittedName>
</protein>
<dbReference type="Proteomes" id="UP000053577">
    <property type="component" value="Unassembled WGS sequence"/>
</dbReference>
<name>A0A0V8M3Z7_9CHLR</name>
<dbReference type="EMBL" id="JGYD01000011">
    <property type="protein sequence ID" value="KSV18501.1"/>
    <property type="molecule type" value="Genomic_DNA"/>
</dbReference>
<proteinExistence type="predicted"/>
<gene>
    <name evidence="2" type="ORF">DA01_03455</name>
</gene>
<accession>A0A0V8M3Z7</accession>
<dbReference type="AlphaFoldDB" id="A0A0V8M3Z7"/>
<keyword evidence="1" id="KW-1133">Transmembrane helix</keyword>
<organism evidence="2 3">
    <name type="scientific">Dehalococcoides mccartyi</name>
    <dbReference type="NCBI Taxonomy" id="61435"/>
    <lineage>
        <taxon>Bacteria</taxon>
        <taxon>Bacillati</taxon>
        <taxon>Chloroflexota</taxon>
        <taxon>Dehalococcoidia</taxon>
        <taxon>Dehalococcoidales</taxon>
        <taxon>Dehalococcoidaceae</taxon>
        <taxon>Dehalococcoides</taxon>
    </lineage>
</organism>
<evidence type="ECO:0000256" key="1">
    <source>
        <dbReference type="SAM" id="Phobius"/>
    </source>
</evidence>
<keyword evidence="1" id="KW-0812">Transmembrane</keyword>
<evidence type="ECO:0000313" key="2">
    <source>
        <dbReference type="EMBL" id="KSV18501.1"/>
    </source>
</evidence>
<keyword evidence="1" id="KW-0472">Membrane</keyword>
<reference evidence="2 3" key="1">
    <citation type="journal article" date="2015" name="Sci. Rep.">
        <title>A comparative genomics and reductive dehalogenase gene transcription study of two chloroethene-respiring bacteria, Dehalococcoides mccartyi strains MB and 11a.</title>
        <authorList>
            <person name="Low A."/>
            <person name="Shen Z."/>
            <person name="Cheng D."/>
            <person name="Rogers M.J."/>
            <person name="Lee P.K."/>
            <person name="He J."/>
        </authorList>
    </citation>
    <scope>NUCLEOTIDE SEQUENCE [LARGE SCALE GENOMIC DNA]</scope>
    <source>
        <strain evidence="2 3">MB</strain>
    </source>
</reference>
<sequence length="110" mass="11609">MGKLFSMIKHVIIPDPARVEVLQGRAKSFITSLACNQVGNVNVGGLIMLFMAAFFLMALTPALVSANATIQADVSSSEMVKTIMDLLVWAIPLGGGAGIIMAAVNLFKND</sequence>
<comment type="caution">
    <text evidence="2">The sequence shown here is derived from an EMBL/GenBank/DDBJ whole genome shotgun (WGS) entry which is preliminary data.</text>
</comment>
<dbReference type="PATRIC" id="fig|61435.5.peg.693"/>
<feature type="transmembrane region" description="Helical" evidence="1">
    <location>
        <begin position="86"/>
        <end position="107"/>
    </location>
</feature>
<evidence type="ECO:0000313" key="3">
    <source>
        <dbReference type="Proteomes" id="UP000053577"/>
    </source>
</evidence>